<feature type="domain" description="Ig-like" evidence="10">
    <location>
        <begin position="604"/>
        <end position="694"/>
    </location>
</feature>
<dbReference type="InterPro" id="IPR007110">
    <property type="entry name" value="Ig-like_dom"/>
</dbReference>
<dbReference type="AlphaFoldDB" id="A0AAD9C715"/>
<dbReference type="SMART" id="SM00406">
    <property type="entry name" value="IGv"/>
    <property type="match status" value="5"/>
</dbReference>
<dbReference type="InterPro" id="IPR013098">
    <property type="entry name" value="Ig_I-set"/>
</dbReference>
<evidence type="ECO:0000256" key="3">
    <source>
        <dbReference type="ARBA" id="ARBA00006692"/>
    </source>
</evidence>
<evidence type="ECO:0000256" key="1">
    <source>
        <dbReference type="ARBA" id="ARBA00004123"/>
    </source>
</evidence>
<keyword evidence="5" id="KW-0597">Phosphoprotein</keyword>
<dbReference type="PANTHER" id="PTHR35971">
    <property type="entry name" value="SI:DKEY-31G6.6"/>
    <property type="match status" value="1"/>
</dbReference>
<evidence type="ECO:0000256" key="6">
    <source>
        <dbReference type="ARBA" id="ARBA00022737"/>
    </source>
</evidence>
<dbReference type="SMART" id="SM00409">
    <property type="entry name" value="IG"/>
    <property type="match status" value="9"/>
</dbReference>
<keyword evidence="12" id="KW-1185">Reference proteome</keyword>
<comment type="similarity">
    <text evidence="3">Belongs to the protein kinase superfamily. CAMK Ser/Thr protein kinase family.</text>
</comment>
<dbReference type="InterPro" id="IPR052385">
    <property type="entry name" value="Obscurin/Obscurin-like_Reg"/>
</dbReference>
<proteinExistence type="inferred from homology"/>
<evidence type="ECO:0000256" key="5">
    <source>
        <dbReference type="ARBA" id="ARBA00022553"/>
    </source>
</evidence>
<comment type="subcellular location">
    <subcellularLocation>
        <location evidence="2">Cytoplasm</location>
    </subcellularLocation>
    <subcellularLocation>
        <location evidence="1">Nucleus</location>
    </subcellularLocation>
</comment>
<dbReference type="PROSITE" id="PS50835">
    <property type="entry name" value="IG_LIKE"/>
    <property type="match status" value="8"/>
</dbReference>
<evidence type="ECO:0000256" key="7">
    <source>
        <dbReference type="ARBA" id="ARBA00023157"/>
    </source>
</evidence>
<keyword evidence="9" id="KW-0393">Immunoglobulin domain</keyword>
<dbReference type="InterPro" id="IPR013106">
    <property type="entry name" value="Ig_V-set"/>
</dbReference>
<feature type="domain" description="Ig-like" evidence="10">
    <location>
        <begin position="167"/>
        <end position="253"/>
    </location>
</feature>
<comment type="caution">
    <text evidence="11">The sequence shown here is derived from an EMBL/GenBank/DDBJ whole genome shotgun (WGS) entry which is preliminary data.</text>
</comment>
<dbReference type="GO" id="GO:0005634">
    <property type="term" value="C:nucleus"/>
    <property type="evidence" value="ECO:0007669"/>
    <property type="project" value="UniProtKB-SubCell"/>
</dbReference>
<evidence type="ECO:0000256" key="2">
    <source>
        <dbReference type="ARBA" id="ARBA00004496"/>
    </source>
</evidence>
<dbReference type="SMART" id="SM00408">
    <property type="entry name" value="IGc2"/>
    <property type="match status" value="8"/>
</dbReference>
<feature type="domain" description="Ig-like" evidence="10">
    <location>
        <begin position="433"/>
        <end position="518"/>
    </location>
</feature>
<gene>
    <name evidence="11" type="ORF">KUDE01_016228</name>
</gene>
<dbReference type="FunFam" id="2.60.40.10:FF:000050">
    <property type="entry name" value="Titin isoform B"/>
    <property type="match status" value="1"/>
</dbReference>
<dbReference type="InterPro" id="IPR013783">
    <property type="entry name" value="Ig-like_fold"/>
</dbReference>
<dbReference type="EMBL" id="JASDAP010000009">
    <property type="protein sequence ID" value="KAK1896685.1"/>
    <property type="molecule type" value="Genomic_DNA"/>
</dbReference>
<dbReference type="InterPro" id="IPR036179">
    <property type="entry name" value="Ig-like_dom_sf"/>
</dbReference>
<dbReference type="CDD" id="cd00096">
    <property type="entry name" value="Ig"/>
    <property type="match status" value="2"/>
</dbReference>
<name>A0AAD9C715_DISEL</name>
<keyword evidence="4" id="KW-0963">Cytoplasm</keyword>
<feature type="domain" description="Ig-like" evidence="10">
    <location>
        <begin position="345"/>
        <end position="429"/>
    </location>
</feature>
<evidence type="ECO:0000313" key="11">
    <source>
        <dbReference type="EMBL" id="KAK1896685.1"/>
    </source>
</evidence>
<dbReference type="Gene3D" id="2.60.40.10">
    <property type="entry name" value="Immunoglobulins"/>
    <property type="match status" value="10"/>
</dbReference>
<sequence length="923" mass="102928">MNLEGKVAQLTVLHVQPEDAGRYSCSTGEEKTCAELRVKPLPVTFKRELVLLEVKEGDGGVFCCEISKPGAPVEWKKGRTSLKPGDKYEMKQEGPFTKLIINSVEESDAGKYTCKTKDSQSTAELSVRGSPPSFKMPLVSQEETEGNSVVLRCELNKPASCEGKERPVRFLQDLKNVQVQEGNAVTLSCEVSKVSQVQWSRGATLLTPGGEKHLMKQSGSTLELHIRKSQPEDSGSYSCVCGEARTTATVIITAIPVTFKQKLKNQEAVEEGAVTLRCELSKAGVPVEWRRDAQLLKEGEKYLMKQEGRIAEMQIRNLKLTDLGEYSCSVGTAVTSADIKVREIPVTFKEELEDVEVKEGDSGAFCCQISKPGAPVDWRKGRVVLKPGYKYEMKQEGRLTKLIINNMEESDAGKYTCKTKDSQSTAELTVRAPPITFKTKLRAQQVEEENSVTLSCELSKPGLTVEWRKDQELLKNDFKYQIKNRNSSMELTIKNSQLQDSGLYSCSYGDTKTSANITITPIPLSFKMGLKNQEAPEGGNVSLRCELSRAGVPVQWWKAEDQLQQGGRYQMTLRGKTAEMHIRNVQPEDVGEYSCVFGEQKTMAEVTAASVFFEKELESQAVMEGKPVLLSCQVSSANVPVTWKKDNVVLEEEGRYIVKKNGPTHTLEIKKLLLEDAGEYCCISRGKKTSAKIIVRERVRVVSELQGITVTAGEDAVFECELTHADVSEGVWWLGQSPLQRNEMNQMTVRGRQQRLVLTMTTPDETGIVAFVIGEEKTSARLLVVPKATVLFEEKPKDVVIMEGESATLSCMISDFTSPLTWTRNHIPLRDGEKYEIRKEGKINLLIIRDVDPLDTGTYCCDTGDDQSSAKLTVTELLLSSKRNYRVWRLRREDQPLCTVSCLNLESDSMDEEQAATERQQKV</sequence>
<evidence type="ECO:0000256" key="4">
    <source>
        <dbReference type="ARBA" id="ARBA00022490"/>
    </source>
</evidence>
<feature type="domain" description="Ig-like" evidence="10">
    <location>
        <begin position="256"/>
        <end position="340"/>
    </location>
</feature>
<dbReference type="Proteomes" id="UP001228049">
    <property type="component" value="Unassembled WGS sequence"/>
</dbReference>
<dbReference type="FunFam" id="2.60.40.10:FF:000228">
    <property type="entry name" value="obscurin isoform X4"/>
    <property type="match status" value="4"/>
</dbReference>
<dbReference type="InterPro" id="IPR003599">
    <property type="entry name" value="Ig_sub"/>
</dbReference>
<keyword evidence="7" id="KW-1015">Disulfide bond</keyword>
<organism evidence="11 12">
    <name type="scientific">Dissostichus eleginoides</name>
    <name type="common">Patagonian toothfish</name>
    <name type="synonym">Dissostichus amissus</name>
    <dbReference type="NCBI Taxonomy" id="100907"/>
    <lineage>
        <taxon>Eukaryota</taxon>
        <taxon>Metazoa</taxon>
        <taxon>Chordata</taxon>
        <taxon>Craniata</taxon>
        <taxon>Vertebrata</taxon>
        <taxon>Euteleostomi</taxon>
        <taxon>Actinopterygii</taxon>
        <taxon>Neopterygii</taxon>
        <taxon>Teleostei</taxon>
        <taxon>Neoteleostei</taxon>
        <taxon>Acanthomorphata</taxon>
        <taxon>Eupercaria</taxon>
        <taxon>Perciformes</taxon>
        <taxon>Notothenioidei</taxon>
        <taxon>Nototheniidae</taxon>
        <taxon>Dissostichus</taxon>
    </lineage>
</organism>
<protein>
    <submittedName>
        <fullName evidence="11">Obscurin</fullName>
    </submittedName>
</protein>
<feature type="domain" description="Ig-like" evidence="10">
    <location>
        <begin position="523"/>
        <end position="595"/>
    </location>
</feature>
<evidence type="ECO:0000256" key="8">
    <source>
        <dbReference type="ARBA" id="ARBA00023242"/>
    </source>
</evidence>
<dbReference type="FunFam" id="2.60.40.10:FF:000211">
    <property type="entry name" value="Obscurin-like protein 1"/>
    <property type="match status" value="1"/>
</dbReference>
<keyword evidence="6" id="KW-0677">Repeat</keyword>
<reference evidence="11" key="1">
    <citation type="submission" date="2023-04" db="EMBL/GenBank/DDBJ databases">
        <title>Chromosome-level genome of Chaenocephalus aceratus.</title>
        <authorList>
            <person name="Park H."/>
        </authorList>
    </citation>
    <scope>NUCLEOTIDE SEQUENCE</scope>
    <source>
        <strain evidence="11">DE</strain>
        <tissue evidence="11">Muscle</tissue>
    </source>
</reference>
<dbReference type="PANTHER" id="PTHR35971:SF5">
    <property type="entry name" value="OBSCURIN LIKE CYTOSKELETAL ADAPTOR 1"/>
    <property type="match status" value="1"/>
</dbReference>
<keyword evidence="8" id="KW-0539">Nucleus</keyword>
<feature type="domain" description="Ig-like" evidence="10">
    <location>
        <begin position="42"/>
        <end position="126"/>
    </location>
</feature>
<evidence type="ECO:0000259" key="10">
    <source>
        <dbReference type="PROSITE" id="PS50835"/>
    </source>
</evidence>
<dbReference type="GO" id="GO:0005737">
    <property type="term" value="C:cytoplasm"/>
    <property type="evidence" value="ECO:0007669"/>
    <property type="project" value="UniProtKB-SubCell"/>
</dbReference>
<evidence type="ECO:0000313" key="12">
    <source>
        <dbReference type="Proteomes" id="UP001228049"/>
    </source>
</evidence>
<feature type="domain" description="Ig-like" evidence="10">
    <location>
        <begin position="786"/>
        <end position="873"/>
    </location>
</feature>
<dbReference type="SUPFAM" id="SSF48726">
    <property type="entry name" value="Immunoglobulin"/>
    <property type="match status" value="10"/>
</dbReference>
<evidence type="ECO:0000256" key="9">
    <source>
        <dbReference type="ARBA" id="ARBA00023319"/>
    </source>
</evidence>
<dbReference type="Pfam" id="PF07679">
    <property type="entry name" value="I-set"/>
    <property type="match status" value="8"/>
</dbReference>
<dbReference type="InterPro" id="IPR003598">
    <property type="entry name" value="Ig_sub2"/>
</dbReference>
<accession>A0AAD9C715</accession>